<evidence type="ECO:0000259" key="6">
    <source>
        <dbReference type="PROSITE" id="PS00498"/>
    </source>
</evidence>
<dbReference type="RefSeq" id="WP_336808012.1">
    <property type="nucleotide sequence ID" value="NZ_JBBBNY010000008.1"/>
</dbReference>
<dbReference type="PROSITE" id="PS00497">
    <property type="entry name" value="TYROSINASE_1"/>
    <property type="match status" value="1"/>
</dbReference>
<evidence type="ECO:0000256" key="2">
    <source>
        <dbReference type="ARBA" id="ARBA00022723"/>
    </source>
</evidence>
<name>A0ABU8JDG9_9GAMM</name>
<dbReference type="PANTHER" id="PTHR11474:SF126">
    <property type="entry name" value="TYROSINASE-LIKE PROTEIN TYR-1-RELATED"/>
    <property type="match status" value="1"/>
</dbReference>
<dbReference type="Pfam" id="PF00264">
    <property type="entry name" value="Tyrosinase"/>
    <property type="match status" value="2"/>
</dbReference>
<gene>
    <name evidence="7" type="ORF">WAT24_11485</name>
</gene>
<reference evidence="7 8" key="1">
    <citation type="journal article" date="2014" name="Int. J. Syst. Evol. Microbiol.">
        <title>Fulvimonas yonginensis sp. nov., isolated from greenhouse soil, and emended description of the genus Fulvimonas.</title>
        <authorList>
            <person name="Ahn J.H."/>
            <person name="Kim S.J."/>
            <person name="Weon H.Y."/>
            <person name="Hong S.B."/>
            <person name="Seok S.J."/>
            <person name="Kwon S.W."/>
        </authorList>
    </citation>
    <scope>NUCLEOTIDE SEQUENCE [LARGE SCALE GENOMIC DNA]</scope>
    <source>
        <strain evidence="7 8">KACC 16952</strain>
    </source>
</reference>
<dbReference type="InterPro" id="IPR008922">
    <property type="entry name" value="Di-copper_centre_dom_sf"/>
</dbReference>
<dbReference type="PANTHER" id="PTHR11474">
    <property type="entry name" value="TYROSINASE FAMILY MEMBER"/>
    <property type="match status" value="1"/>
</dbReference>
<feature type="chain" id="PRO_5047260327" evidence="4">
    <location>
        <begin position="27"/>
        <end position="468"/>
    </location>
</feature>
<evidence type="ECO:0000313" key="8">
    <source>
        <dbReference type="Proteomes" id="UP001381174"/>
    </source>
</evidence>
<dbReference type="InterPro" id="IPR002227">
    <property type="entry name" value="Tyrosinase_Cu-bd"/>
</dbReference>
<evidence type="ECO:0000256" key="1">
    <source>
        <dbReference type="ARBA" id="ARBA00009928"/>
    </source>
</evidence>
<feature type="domain" description="Tyrosinase copper-binding" evidence="5">
    <location>
        <begin position="79"/>
        <end position="96"/>
    </location>
</feature>
<comment type="caution">
    <text evidence="7">The sequence shown here is derived from an EMBL/GenBank/DDBJ whole genome shotgun (WGS) entry which is preliminary data.</text>
</comment>
<dbReference type="InterPro" id="IPR050316">
    <property type="entry name" value="Tyrosinase/Hemocyanin"/>
</dbReference>
<comment type="similarity">
    <text evidence="1">Belongs to the tyrosinase family.</text>
</comment>
<keyword evidence="8" id="KW-1185">Reference proteome</keyword>
<evidence type="ECO:0000313" key="7">
    <source>
        <dbReference type="EMBL" id="MEI7037380.1"/>
    </source>
</evidence>
<proteinExistence type="inferred from homology"/>
<sequence length="468" mass="52051">MISRRRFLQSSLSLALVPLLPRVAVSATLSVRPSWQAFITGPKFPVLCNTIGIMKANKNSADPNAWTFWSEVHRLNCPHGQPYFLAWHRGFLYRFENKLREISGDPTLTLPYWNYYLAPAVPAEFLDPSSPLYRGDRTGFDVTGALSYDAFAPTIIYFQRGKTDAFEPIVEARPHNRVHNLIGGAMSSILISPKDPLFWVHHANIDRLWVAWLKAGGGRRQPAPTNTYWSGTFTYGTGIDDMPRVWTNNTTTYLGYRYDDETLPTQTTTKLTSVASALTAGAPPLRPSLHLTVPLGSSRPLALDERSLSIDVPLGATDAARVRSLMLRPTVGQTAETGPVRVVLDGVRLTALGERGGYFYNVYLNLPEQPGTSRPESTFLLGSLGPFEIGVARMQAAMQGMHGMQEMHASHDTRVKLVFPAIEALRRVWPADLDKLTVSFVRVDGRRQPVKGEVIRVESFRVEADPAF</sequence>
<evidence type="ECO:0000256" key="4">
    <source>
        <dbReference type="SAM" id="SignalP"/>
    </source>
</evidence>
<keyword evidence="2" id="KW-0479">Metal-binding</keyword>
<organism evidence="7 8">
    <name type="scientific">Fulvimonas yonginensis</name>
    <dbReference type="NCBI Taxonomy" id="1495200"/>
    <lineage>
        <taxon>Bacteria</taxon>
        <taxon>Pseudomonadati</taxon>
        <taxon>Pseudomonadota</taxon>
        <taxon>Gammaproteobacteria</taxon>
        <taxon>Lysobacterales</taxon>
        <taxon>Rhodanobacteraceae</taxon>
        <taxon>Fulvimonas</taxon>
    </lineage>
</organism>
<dbReference type="EMBL" id="JBBBNY010000008">
    <property type="protein sequence ID" value="MEI7037380.1"/>
    <property type="molecule type" value="Genomic_DNA"/>
</dbReference>
<keyword evidence="4" id="KW-0732">Signal</keyword>
<dbReference type="SUPFAM" id="SSF48056">
    <property type="entry name" value="Di-copper centre-containing domain"/>
    <property type="match status" value="1"/>
</dbReference>
<protein>
    <submittedName>
        <fullName evidence="7">Tyrosinase family protein</fullName>
    </submittedName>
</protein>
<dbReference type="Proteomes" id="UP001381174">
    <property type="component" value="Unassembled WGS sequence"/>
</dbReference>
<dbReference type="PROSITE" id="PS51318">
    <property type="entry name" value="TAT"/>
    <property type="match status" value="1"/>
</dbReference>
<dbReference type="InterPro" id="IPR006311">
    <property type="entry name" value="TAT_signal"/>
</dbReference>
<keyword evidence="3" id="KW-0186">Copper</keyword>
<dbReference type="Gene3D" id="1.10.1280.10">
    <property type="entry name" value="Di-copper center containing domain from catechol oxidase"/>
    <property type="match status" value="2"/>
</dbReference>
<feature type="signal peptide" evidence="4">
    <location>
        <begin position="1"/>
        <end position="26"/>
    </location>
</feature>
<evidence type="ECO:0000256" key="3">
    <source>
        <dbReference type="ARBA" id="ARBA00023008"/>
    </source>
</evidence>
<feature type="domain" description="Tyrosinase copper-binding" evidence="6">
    <location>
        <begin position="195"/>
        <end position="206"/>
    </location>
</feature>
<accession>A0ABU8JDG9</accession>
<dbReference type="PROSITE" id="PS00498">
    <property type="entry name" value="TYROSINASE_2"/>
    <property type="match status" value="1"/>
</dbReference>
<evidence type="ECO:0000259" key="5">
    <source>
        <dbReference type="PROSITE" id="PS00497"/>
    </source>
</evidence>